<comment type="function">
    <text evidence="3">Catalyzes the phosphorylation of hydroxymethylpyrimidine phosphate (HMP-P) to HMP-PP, and of HMP to HMP-P.</text>
</comment>
<evidence type="ECO:0000256" key="6">
    <source>
        <dbReference type="SAM" id="MobiDB-lite"/>
    </source>
</evidence>
<dbReference type="InterPro" id="IPR004399">
    <property type="entry name" value="HMP/HMP-P_kinase_dom"/>
</dbReference>
<dbReference type="PANTHER" id="PTHR20858">
    <property type="entry name" value="PHOSPHOMETHYLPYRIMIDINE KINASE"/>
    <property type="match status" value="1"/>
</dbReference>
<comment type="catalytic activity">
    <reaction evidence="2">
        <text>4-amino-2-methyl-5-(phosphooxymethyl)pyrimidine + ATP = 4-amino-2-methyl-5-(diphosphooxymethyl)pyrimidine + ADP</text>
        <dbReference type="Rhea" id="RHEA:19893"/>
        <dbReference type="ChEBI" id="CHEBI:30616"/>
        <dbReference type="ChEBI" id="CHEBI:57841"/>
        <dbReference type="ChEBI" id="CHEBI:58354"/>
        <dbReference type="ChEBI" id="CHEBI:456216"/>
        <dbReference type="EC" id="2.7.4.7"/>
    </reaction>
</comment>
<dbReference type="PANTHER" id="PTHR20858:SF17">
    <property type="entry name" value="HYDROXYMETHYLPYRIMIDINE_PHOSPHOMETHYLPYRIMIDINE KINASE THI20-RELATED"/>
    <property type="match status" value="1"/>
</dbReference>
<dbReference type="CDD" id="cd01169">
    <property type="entry name" value="HMPP_kinase"/>
    <property type="match status" value="1"/>
</dbReference>
<evidence type="ECO:0000256" key="3">
    <source>
        <dbReference type="ARBA" id="ARBA00003848"/>
    </source>
</evidence>
<dbReference type="SUPFAM" id="SSF53613">
    <property type="entry name" value="Ribokinase-like"/>
    <property type="match status" value="1"/>
</dbReference>
<dbReference type="EC" id="2.7.1.49" evidence="8"/>
<protein>
    <submittedName>
        <fullName evidence="8">Bifunctional hydroxymethylpyrimidine kinase/phosphomethylpyrimidine kinase</fullName>
        <ecNumber evidence="8">2.7.1.49</ecNumber>
        <ecNumber evidence="8">2.7.4.7</ecNumber>
    </submittedName>
</protein>
<keyword evidence="5" id="KW-0784">Thiamine biosynthesis</keyword>
<dbReference type="GO" id="GO:0009228">
    <property type="term" value="P:thiamine biosynthetic process"/>
    <property type="evidence" value="ECO:0007669"/>
    <property type="project" value="UniProtKB-KW"/>
</dbReference>
<dbReference type="Gene3D" id="3.40.1190.20">
    <property type="match status" value="1"/>
</dbReference>
<dbReference type="EC" id="2.7.4.7" evidence="8"/>
<evidence type="ECO:0000256" key="2">
    <source>
        <dbReference type="ARBA" id="ARBA00000565"/>
    </source>
</evidence>
<proteinExistence type="predicted"/>
<evidence type="ECO:0000313" key="9">
    <source>
        <dbReference type="Proteomes" id="UP000656804"/>
    </source>
</evidence>
<evidence type="ECO:0000259" key="7">
    <source>
        <dbReference type="Pfam" id="PF08543"/>
    </source>
</evidence>
<sequence>MTARQDPFRTPPVALTVAGTDSGGAAGVAADLTTFAALGVHGACAVTAVTAQSTVGVHSVHVLPPAEVRAQVTAVLDDLPVAAVKAGMLGSPEAVRLVAESLPGRPGRPLVVDPVLVATSGAVLGDAGVAAAYTRVLLPLATVVTPNLDEARTLLGRDLPRRDAAAGLAELGCTVVLTGGPDGAGPSTTCVDWLAEPGCVPVPLEHPVVDTTHDHGTGCTHSAALAARLAHGDLVADAARAASDFTTDRLRAGSGWRLGRGRGPLPHVHTRSTDPSGGEL</sequence>
<dbReference type="InterPro" id="IPR013749">
    <property type="entry name" value="PM/HMP-P_kinase-1"/>
</dbReference>
<keyword evidence="8" id="KW-0808">Transferase</keyword>
<dbReference type="EMBL" id="JADIVZ010000013">
    <property type="protein sequence ID" value="MBF4163588.1"/>
    <property type="molecule type" value="Genomic_DNA"/>
</dbReference>
<name>A0A930UZ68_9ACTN</name>
<gene>
    <name evidence="8" type="primary">thiD</name>
    <name evidence="8" type="ORF">ISG29_18040</name>
</gene>
<dbReference type="RefSeq" id="WP_194504849.1">
    <property type="nucleotide sequence ID" value="NZ_JADIVZ010000013.1"/>
</dbReference>
<organism evidence="8 9">
    <name type="scientific">Nocardioides acrostichi</name>
    <dbReference type="NCBI Taxonomy" id="2784339"/>
    <lineage>
        <taxon>Bacteria</taxon>
        <taxon>Bacillati</taxon>
        <taxon>Actinomycetota</taxon>
        <taxon>Actinomycetes</taxon>
        <taxon>Propionibacteriales</taxon>
        <taxon>Nocardioidaceae</taxon>
        <taxon>Nocardioides</taxon>
    </lineage>
</organism>
<accession>A0A930UZ68</accession>
<keyword evidence="9" id="KW-1185">Reference proteome</keyword>
<dbReference type="GO" id="GO:0005829">
    <property type="term" value="C:cytosol"/>
    <property type="evidence" value="ECO:0007669"/>
    <property type="project" value="TreeGrafter"/>
</dbReference>
<dbReference type="AlphaFoldDB" id="A0A930UZ68"/>
<dbReference type="NCBIfam" id="TIGR00097">
    <property type="entry name" value="HMP-P_kinase"/>
    <property type="match status" value="1"/>
</dbReference>
<dbReference type="GO" id="GO:0008902">
    <property type="term" value="F:hydroxymethylpyrimidine kinase activity"/>
    <property type="evidence" value="ECO:0007669"/>
    <property type="project" value="UniProtKB-EC"/>
</dbReference>
<evidence type="ECO:0000256" key="5">
    <source>
        <dbReference type="ARBA" id="ARBA00022977"/>
    </source>
</evidence>
<evidence type="ECO:0000313" key="8">
    <source>
        <dbReference type="EMBL" id="MBF4163588.1"/>
    </source>
</evidence>
<comment type="pathway">
    <text evidence="4">Cofactor biosynthesis; thiamine diphosphate biosynthesis; 4-amino-2-methyl-5-diphosphomethylpyrimidine from 5-amino-1-(5-phospho-D-ribosyl)imidazole: step 3/3.</text>
</comment>
<comment type="caution">
    <text evidence="8">The sequence shown here is derived from an EMBL/GenBank/DDBJ whole genome shotgun (WGS) entry which is preliminary data.</text>
</comment>
<feature type="domain" description="Pyridoxamine kinase/Phosphomethylpyrimidine kinase" evidence="7">
    <location>
        <begin position="21"/>
        <end position="265"/>
    </location>
</feature>
<dbReference type="Proteomes" id="UP000656804">
    <property type="component" value="Unassembled WGS sequence"/>
</dbReference>
<reference evidence="8" key="1">
    <citation type="submission" date="2020-11" db="EMBL/GenBank/DDBJ databases">
        <title>Nocardioides sp. CBS4Y-1, whole genome shotgun sequence.</title>
        <authorList>
            <person name="Tuo L."/>
        </authorList>
    </citation>
    <scope>NUCLEOTIDE SEQUENCE</scope>
    <source>
        <strain evidence="8">CBS4Y-1</strain>
    </source>
</reference>
<evidence type="ECO:0000256" key="1">
    <source>
        <dbReference type="ARBA" id="ARBA00000151"/>
    </source>
</evidence>
<dbReference type="Pfam" id="PF08543">
    <property type="entry name" value="Phos_pyr_kin"/>
    <property type="match status" value="1"/>
</dbReference>
<evidence type="ECO:0000256" key="4">
    <source>
        <dbReference type="ARBA" id="ARBA00004769"/>
    </source>
</evidence>
<dbReference type="InterPro" id="IPR029056">
    <property type="entry name" value="Ribokinase-like"/>
</dbReference>
<keyword evidence="8" id="KW-0418">Kinase</keyword>
<dbReference type="GO" id="GO:0008972">
    <property type="term" value="F:phosphomethylpyrimidine kinase activity"/>
    <property type="evidence" value="ECO:0007669"/>
    <property type="project" value="UniProtKB-EC"/>
</dbReference>
<feature type="region of interest" description="Disordered" evidence="6">
    <location>
        <begin position="255"/>
        <end position="280"/>
    </location>
</feature>
<comment type="catalytic activity">
    <reaction evidence="1">
        <text>4-amino-5-hydroxymethyl-2-methylpyrimidine + ATP = 4-amino-2-methyl-5-(phosphooxymethyl)pyrimidine + ADP + H(+)</text>
        <dbReference type="Rhea" id="RHEA:23096"/>
        <dbReference type="ChEBI" id="CHEBI:15378"/>
        <dbReference type="ChEBI" id="CHEBI:16892"/>
        <dbReference type="ChEBI" id="CHEBI:30616"/>
        <dbReference type="ChEBI" id="CHEBI:58354"/>
        <dbReference type="ChEBI" id="CHEBI:456216"/>
        <dbReference type="EC" id="2.7.1.49"/>
    </reaction>
</comment>